<proteinExistence type="predicted"/>
<gene>
    <name evidence="2" type="ORF">H0I76_03725</name>
</gene>
<dbReference type="AlphaFoldDB" id="A0A8J7M6A1"/>
<dbReference type="EMBL" id="JAEHHL010000001">
    <property type="protein sequence ID" value="MBK0398289.1"/>
    <property type="molecule type" value="Genomic_DNA"/>
</dbReference>
<keyword evidence="3" id="KW-1185">Reference proteome</keyword>
<feature type="transmembrane region" description="Helical" evidence="1">
    <location>
        <begin position="173"/>
        <end position="188"/>
    </location>
</feature>
<feature type="transmembrane region" description="Helical" evidence="1">
    <location>
        <begin position="95"/>
        <end position="112"/>
    </location>
</feature>
<feature type="transmembrane region" description="Helical" evidence="1">
    <location>
        <begin position="141"/>
        <end position="161"/>
    </location>
</feature>
<feature type="transmembrane region" description="Helical" evidence="1">
    <location>
        <begin position="200"/>
        <end position="218"/>
    </location>
</feature>
<feature type="transmembrane region" description="Helical" evidence="1">
    <location>
        <begin position="54"/>
        <end position="75"/>
    </location>
</feature>
<evidence type="ECO:0000313" key="2">
    <source>
        <dbReference type="EMBL" id="MBK0398289.1"/>
    </source>
</evidence>
<name>A0A8J7M6A1_9RHOB</name>
<feature type="transmembrane region" description="Helical" evidence="1">
    <location>
        <begin position="118"/>
        <end position="134"/>
    </location>
</feature>
<organism evidence="2 3">
    <name type="scientific">Thermohalobaculum xanthum</name>
    <dbReference type="NCBI Taxonomy" id="2753746"/>
    <lineage>
        <taxon>Bacteria</taxon>
        <taxon>Pseudomonadati</taxon>
        <taxon>Pseudomonadota</taxon>
        <taxon>Alphaproteobacteria</taxon>
        <taxon>Rhodobacterales</taxon>
        <taxon>Paracoccaceae</taxon>
        <taxon>Thermohalobaculum</taxon>
    </lineage>
</organism>
<protein>
    <recommendedName>
        <fullName evidence="4">Tripartite tricarboxylate transporter TctB family protein</fullName>
    </recommendedName>
</protein>
<sequence length="247" mass="26833">MDDKSQLRARDFWASLGLIALSGFFIWQTTSIPLQATRVAGVSSVQFYDSAAVVPYFIFGALLILSLILLANSIVSGDAARALSGAGIGLDCAEIWRIGTIAAAMAAYILGLVPRVDFIIASGLLITALIWGYSTGQAGRMGLAAGAVVLAGSYALIRHLPQSEWNKPHDDDWVALAIWILLTTWALTRPDRNRLTRAMPLIAVIAPLILVTAMAFGFRQNVPNRGGLIFSQIERTYYLDLRPLWSQ</sequence>
<comment type="caution">
    <text evidence="2">The sequence shown here is derived from an EMBL/GenBank/DDBJ whole genome shotgun (WGS) entry which is preliminary data.</text>
</comment>
<feature type="transmembrane region" description="Helical" evidence="1">
    <location>
        <begin position="12"/>
        <end position="34"/>
    </location>
</feature>
<accession>A0A8J7M6A1</accession>
<reference evidence="2" key="1">
    <citation type="submission" date="2020-12" db="EMBL/GenBank/DDBJ databases">
        <title>Bacterial taxonomy.</title>
        <authorList>
            <person name="Pan X."/>
        </authorList>
    </citation>
    <scope>NUCLEOTIDE SEQUENCE</scope>
    <source>
        <strain evidence="2">M0105</strain>
    </source>
</reference>
<keyword evidence="1" id="KW-0472">Membrane</keyword>
<evidence type="ECO:0000256" key="1">
    <source>
        <dbReference type="SAM" id="Phobius"/>
    </source>
</evidence>
<keyword evidence="1" id="KW-0812">Transmembrane</keyword>
<evidence type="ECO:0008006" key="4">
    <source>
        <dbReference type="Google" id="ProtNLM"/>
    </source>
</evidence>
<keyword evidence="1" id="KW-1133">Transmembrane helix</keyword>
<dbReference type="Proteomes" id="UP000655420">
    <property type="component" value="Unassembled WGS sequence"/>
</dbReference>
<dbReference type="RefSeq" id="WP_200607214.1">
    <property type="nucleotide sequence ID" value="NZ_JAEHHL010000001.1"/>
</dbReference>
<evidence type="ECO:0000313" key="3">
    <source>
        <dbReference type="Proteomes" id="UP000655420"/>
    </source>
</evidence>